<dbReference type="InterPro" id="IPR003029">
    <property type="entry name" value="S1_domain"/>
</dbReference>
<comment type="similarity">
    <text evidence="1">Belongs to the bacterial ribosomal protein bS1 family.</text>
</comment>
<evidence type="ECO:0000313" key="7">
    <source>
        <dbReference type="Proteomes" id="UP000248857"/>
    </source>
</evidence>
<name>A0A2W1JS38_9CYAN</name>
<dbReference type="Proteomes" id="UP000248857">
    <property type="component" value="Unassembled WGS sequence"/>
</dbReference>
<feature type="domain" description="S1 motif" evidence="5">
    <location>
        <begin position="109"/>
        <end position="173"/>
    </location>
</feature>
<proteinExistence type="inferred from homology"/>
<dbReference type="GO" id="GO:0003735">
    <property type="term" value="F:structural constituent of ribosome"/>
    <property type="evidence" value="ECO:0007669"/>
    <property type="project" value="TreeGrafter"/>
</dbReference>
<keyword evidence="3" id="KW-0687">Ribonucleoprotein</keyword>
<evidence type="ECO:0000256" key="1">
    <source>
        <dbReference type="ARBA" id="ARBA00006767"/>
    </source>
</evidence>
<dbReference type="FunFam" id="2.40.50.140:FF:000103">
    <property type="entry name" value="protein RRP5 homolog"/>
    <property type="match status" value="1"/>
</dbReference>
<dbReference type="RefSeq" id="WP_110986787.1">
    <property type="nucleotide sequence ID" value="NZ_CAWNWM010000008.1"/>
</dbReference>
<evidence type="ECO:0000259" key="5">
    <source>
        <dbReference type="PROSITE" id="PS50126"/>
    </source>
</evidence>
<dbReference type="GO" id="GO:0005840">
    <property type="term" value="C:ribosome"/>
    <property type="evidence" value="ECO:0007669"/>
    <property type="project" value="UniProtKB-KW"/>
</dbReference>
<dbReference type="AlphaFoldDB" id="A0A2W1JS38"/>
<dbReference type="OrthoDB" id="9804077at2"/>
<evidence type="ECO:0000256" key="2">
    <source>
        <dbReference type="ARBA" id="ARBA00022980"/>
    </source>
</evidence>
<sequence>MTFSADDFAQALAQHDFNFEVGQTVHGKPVSHDNDGVYVDIGGKATAFLPPDEISRFAQPDLEVIVPLHEDREFLIVKGEDAEGKVTLSIRRLEIKALWGRLAELEADSQTIEVYVTGLNKGGVTVDVEGLRGFIPRSHLVERDNLEALKGQTLTAGFLEVDPDRNKLVLSNRQAMRSTRIGELEIGQLVSGTVRDLKPFGAFVDLQGVSGLLHIKQVSQTYISDLTKVLTVGDSIKAIVLDLDPGRGRISLSTQVLENRPGEIVENLEQVMGEAEDRARRHQEKLRQASQ</sequence>
<accession>A0A2W1JS38</accession>
<protein>
    <submittedName>
        <fullName evidence="6">30S ribosomal protein S1</fullName>
    </submittedName>
</protein>
<comment type="function">
    <text evidence="4">Binds mRNA; thus facilitating recognition of the initiation point. It is needed to translate mRNA with a short Shine-Dalgarno (SD) purine-rich sequence.</text>
</comment>
<dbReference type="EMBL" id="PQWO01000008">
    <property type="protein sequence ID" value="PZD72794.1"/>
    <property type="molecule type" value="Genomic_DNA"/>
</dbReference>
<evidence type="ECO:0000313" key="6">
    <source>
        <dbReference type="EMBL" id="PZD72794.1"/>
    </source>
</evidence>
<dbReference type="PANTHER" id="PTHR10724">
    <property type="entry name" value="30S RIBOSOMAL PROTEIN S1"/>
    <property type="match status" value="1"/>
</dbReference>
<dbReference type="Pfam" id="PF00575">
    <property type="entry name" value="S1"/>
    <property type="match status" value="3"/>
</dbReference>
<dbReference type="PANTHER" id="PTHR10724:SF7">
    <property type="entry name" value="SMALL RIBOSOMAL SUBUNIT PROTEIN BS1C"/>
    <property type="match status" value="1"/>
</dbReference>
<feature type="domain" description="S1 motif" evidence="5">
    <location>
        <begin position="187"/>
        <end position="255"/>
    </location>
</feature>
<dbReference type="GO" id="GO:1990904">
    <property type="term" value="C:ribonucleoprotein complex"/>
    <property type="evidence" value="ECO:0007669"/>
    <property type="project" value="UniProtKB-KW"/>
</dbReference>
<comment type="caution">
    <text evidence="6">The sequence shown here is derived from an EMBL/GenBank/DDBJ whole genome shotgun (WGS) entry which is preliminary data.</text>
</comment>
<feature type="domain" description="S1 motif" evidence="5">
    <location>
        <begin position="22"/>
        <end position="91"/>
    </location>
</feature>
<dbReference type="GO" id="GO:0006412">
    <property type="term" value="P:translation"/>
    <property type="evidence" value="ECO:0007669"/>
    <property type="project" value="TreeGrafter"/>
</dbReference>
<reference evidence="6 7" key="1">
    <citation type="journal article" date="2018" name="Sci. Rep.">
        <title>A novel species of the marine cyanobacterium Acaryochloris with a unique pigment content and lifestyle.</title>
        <authorList>
            <person name="Partensky F."/>
            <person name="Six C."/>
            <person name="Ratin M."/>
            <person name="Garczarek L."/>
            <person name="Vaulot D."/>
            <person name="Probert I."/>
            <person name="Calteau A."/>
            <person name="Gourvil P."/>
            <person name="Marie D."/>
            <person name="Grebert T."/>
            <person name="Bouchier C."/>
            <person name="Le Panse S."/>
            <person name="Gachenot M."/>
            <person name="Rodriguez F."/>
            <person name="Garrido J.L."/>
        </authorList>
    </citation>
    <scope>NUCLEOTIDE SEQUENCE [LARGE SCALE GENOMIC DNA]</scope>
    <source>
        <strain evidence="6 7">RCC1774</strain>
    </source>
</reference>
<dbReference type="InterPro" id="IPR012340">
    <property type="entry name" value="NA-bd_OB-fold"/>
</dbReference>
<evidence type="ECO:0000256" key="4">
    <source>
        <dbReference type="ARBA" id="ARBA00025604"/>
    </source>
</evidence>
<dbReference type="GO" id="GO:0003729">
    <property type="term" value="F:mRNA binding"/>
    <property type="evidence" value="ECO:0007669"/>
    <property type="project" value="TreeGrafter"/>
</dbReference>
<keyword evidence="2 6" id="KW-0689">Ribosomal protein</keyword>
<gene>
    <name evidence="6" type="primary">rpsA_1</name>
    <name evidence="6" type="ORF">C1752_03352</name>
</gene>
<dbReference type="SMART" id="SM00316">
    <property type="entry name" value="S1"/>
    <property type="match status" value="3"/>
</dbReference>
<dbReference type="PROSITE" id="PS50126">
    <property type="entry name" value="S1"/>
    <property type="match status" value="3"/>
</dbReference>
<keyword evidence="7" id="KW-1185">Reference proteome</keyword>
<dbReference type="InterPro" id="IPR050437">
    <property type="entry name" value="Ribos_protein_bS1-like"/>
</dbReference>
<dbReference type="CDD" id="cd04465">
    <property type="entry name" value="S1_RPS1_repeat_ec2_hs2"/>
    <property type="match status" value="1"/>
</dbReference>
<organism evidence="6 7">
    <name type="scientific">Acaryochloris thomasi RCC1774</name>
    <dbReference type="NCBI Taxonomy" id="1764569"/>
    <lineage>
        <taxon>Bacteria</taxon>
        <taxon>Bacillati</taxon>
        <taxon>Cyanobacteriota</taxon>
        <taxon>Cyanophyceae</taxon>
        <taxon>Acaryochloridales</taxon>
        <taxon>Acaryochloridaceae</taxon>
        <taxon>Acaryochloris</taxon>
        <taxon>Acaryochloris thomasi</taxon>
    </lineage>
</organism>
<dbReference type="SUPFAM" id="SSF50249">
    <property type="entry name" value="Nucleic acid-binding proteins"/>
    <property type="match status" value="3"/>
</dbReference>
<dbReference type="Gene3D" id="2.40.50.140">
    <property type="entry name" value="Nucleic acid-binding proteins"/>
    <property type="match status" value="3"/>
</dbReference>
<evidence type="ECO:0000256" key="3">
    <source>
        <dbReference type="ARBA" id="ARBA00023274"/>
    </source>
</evidence>